<organism evidence="2 3">
    <name type="scientific">Moraxella bovoculi</name>
    <dbReference type="NCBI Taxonomy" id="386891"/>
    <lineage>
        <taxon>Bacteria</taxon>
        <taxon>Pseudomonadati</taxon>
        <taxon>Pseudomonadota</taxon>
        <taxon>Gammaproteobacteria</taxon>
        <taxon>Moraxellales</taxon>
        <taxon>Moraxellaceae</taxon>
        <taxon>Moraxella</taxon>
    </lineage>
</organism>
<evidence type="ECO:0000313" key="3">
    <source>
        <dbReference type="Proteomes" id="UP000077465"/>
    </source>
</evidence>
<gene>
    <name evidence="2" type="ORF">AAX06_07900</name>
</gene>
<dbReference type="InterPro" id="IPR007048">
    <property type="entry name" value="IraD/Gp25-like"/>
</dbReference>
<name>A0AAC8PWE2_9GAMM</name>
<feature type="domain" description="IraD/Gp25-like" evidence="1">
    <location>
        <begin position="14"/>
        <end position="96"/>
    </location>
</feature>
<dbReference type="Proteomes" id="UP000077465">
    <property type="component" value="Chromosome"/>
</dbReference>
<evidence type="ECO:0000259" key="1">
    <source>
        <dbReference type="Pfam" id="PF04965"/>
    </source>
</evidence>
<dbReference type="AlphaFoldDB" id="A0AAC8PWE2"/>
<proteinExistence type="predicted"/>
<reference evidence="2 3" key="1">
    <citation type="submission" date="2015-05" db="EMBL/GenBank/DDBJ databases">
        <authorList>
            <person name="Dickey A."/>
            <person name="Clawson M."/>
            <person name="Bono J."/>
            <person name="Loy J.D."/>
        </authorList>
    </citation>
    <scope>NUCLEOTIDE SEQUENCE [LARGE SCALE GENOMIC DNA]</scope>
    <source>
        <strain evidence="2 3">22581</strain>
    </source>
</reference>
<protein>
    <submittedName>
        <fullName evidence="2">Baseplate assembly protein</fullName>
    </submittedName>
</protein>
<accession>A0AAC8PWE2</accession>
<sequence length="111" mass="12653">MISRKTGNTIPYLDQIRQSIQDILTTPIGSRVMRREYGSLLPELIDRPIDDVLVLQCYSAIYTALLQWEDRLIIEYISIEQIAHGVLDIRLDAHLAHIGTDTTLEMSISLT</sequence>
<dbReference type="SUPFAM" id="SSF160719">
    <property type="entry name" value="gpW/gp25-like"/>
    <property type="match status" value="1"/>
</dbReference>
<dbReference type="EMBL" id="CP011376">
    <property type="protein sequence ID" value="AKG08081.1"/>
    <property type="molecule type" value="Genomic_DNA"/>
</dbReference>
<evidence type="ECO:0000313" key="2">
    <source>
        <dbReference type="EMBL" id="AKG08081.1"/>
    </source>
</evidence>
<dbReference type="RefSeq" id="WP_046699333.1">
    <property type="nucleotide sequence ID" value="NZ_CP011376.1"/>
</dbReference>
<dbReference type="Pfam" id="PF04965">
    <property type="entry name" value="GPW_gp25"/>
    <property type="match status" value="1"/>
</dbReference>
<dbReference type="Gene3D" id="3.10.450.40">
    <property type="match status" value="1"/>
</dbReference>